<evidence type="ECO:0000313" key="2">
    <source>
        <dbReference type="EMBL" id="QHU31307.1"/>
    </source>
</evidence>
<feature type="compositionally biased region" description="Polar residues" evidence="1">
    <location>
        <begin position="61"/>
        <end position="71"/>
    </location>
</feature>
<feature type="region of interest" description="Disordered" evidence="1">
    <location>
        <begin position="1"/>
        <end position="71"/>
    </location>
</feature>
<proteinExistence type="predicted"/>
<dbReference type="EMBL" id="MN740525">
    <property type="protein sequence ID" value="QHU31307.1"/>
    <property type="molecule type" value="Genomic_DNA"/>
</dbReference>
<feature type="compositionally biased region" description="Basic residues" evidence="1">
    <location>
        <begin position="1"/>
        <end position="32"/>
    </location>
</feature>
<dbReference type="AlphaFoldDB" id="A0A6C0LL92"/>
<feature type="compositionally biased region" description="Low complexity" evidence="1">
    <location>
        <begin position="41"/>
        <end position="58"/>
    </location>
</feature>
<protein>
    <submittedName>
        <fullName evidence="2">Uncharacterized protein</fullName>
    </submittedName>
</protein>
<name>A0A6C0LL92_9ZZZZ</name>
<reference evidence="2" key="1">
    <citation type="journal article" date="2020" name="Nature">
        <title>Giant virus diversity and host interactions through global metagenomics.</title>
        <authorList>
            <person name="Schulz F."/>
            <person name="Roux S."/>
            <person name="Paez-Espino D."/>
            <person name="Jungbluth S."/>
            <person name="Walsh D.A."/>
            <person name="Denef V.J."/>
            <person name="McMahon K.D."/>
            <person name="Konstantinidis K.T."/>
            <person name="Eloe-Fadrosh E.A."/>
            <person name="Kyrpides N.C."/>
            <person name="Woyke T."/>
        </authorList>
    </citation>
    <scope>NUCLEOTIDE SEQUENCE</scope>
    <source>
        <strain evidence="2">GVMAG-M-3300027963-21</strain>
    </source>
</reference>
<accession>A0A6C0LL92</accession>
<evidence type="ECO:0000256" key="1">
    <source>
        <dbReference type="SAM" id="MobiDB-lite"/>
    </source>
</evidence>
<organism evidence="2">
    <name type="scientific">viral metagenome</name>
    <dbReference type="NCBI Taxonomy" id="1070528"/>
    <lineage>
        <taxon>unclassified sequences</taxon>
        <taxon>metagenomes</taxon>
        <taxon>organismal metagenomes</taxon>
    </lineage>
</organism>
<sequence>MNPTRKAKKPTSKQVVKKPKPTSKQVVKKPKPMKKEGGGRIRIPLTQTLRTTTTLSRLKQNKINPPQNTDDVYNTQYQRQLLKAKEDYKKLNEDLYNIRFAKYDEGQIDKPTTATRKTAYDDTQMPIPERKIMLRMPNQPPTRKTTTTATRKTII</sequence>